<evidence type="ECO:0000256" key="7">
    <source>
        <dbReference type="ARBA" id="ARBA00022793"/>
    </source>
</evidence>
<evidence type="ECO:0000256" key="12">
    <source>
        <dbReference type="RuleBase" id="RU004169"/>
    </source>
</evidence>
<evidence type="ECO:0000313" key="15">
    <source>
        <dbReference type="Proteomes" id="UP001489004"/>
    </source>
</evidence>
<dbReference type="SUPFAM" id="SSF51726">
    <property type="entry name" value="UROD/MetE-like"/>
    <property type="match status" value="1"/>
</dbReference>
<dbReference type="NCBIfam" id="TIGR01464">
    <property type="entry name" value="hemE"/>
    <property type="match status" value="1"/>
</dbReference>
<accession>A0AAW1QRK9</accession>
<dbReference type="Proteomes" id="UP001489004">
    <property type="component" value="Unassembled WGS sequence"/>
</dbReference>
<evidence type="ECO:0000256" key="4">
    <source>
        <dbReference type="ARBA" id="ARBA00009935"/>
    </source>
</evidence>
<evidence type="ECO:0000256" key="10">
    <source>
        <dbReference type="ARBA" id="ARBA00048033"/>
    </source>
</evidence>
<dbReference type="PROSITE" id="PS00906">
    <property type="entry name" value="UROD_1"/>
    <property type="match status" value="1"/>
</dbReference>
<dbReference type="FunFam" id="3.20.20.210:FF:000006">
    <property type="entry name" value="Uroporphyrinogen decarboxylase"/>
    <property type="match status" value="1"/>
</dbReference>
<dbReference type="EMBL" id="JALJOR010000002">
    <property type="protein sequence ID" value="KAK9823843.1"/>
    <property type="molecule type" value="Genomic_DNA"/>
</dbReference>
<keyword evidence="8 11" id="KW-0456">Lyase</keyword>
<name>A0AAW1QRK9_9CHLO</name>
<evidence type="ECO:0000256" key="1">
    <source>
        <dbReference type="ARBA" id="ARBA00002448"/>
    </source>
</evidence>
<reference evidence="14 15" key="1">
    <citation type="journal article" date="2024" name="Nat. Commun.">
        <title>Phylogenomics reveals the evolutionary origins of lichenization in chlorophyte algae.</title>
        <authorList>
            <person name="Puginier C."/>
            <person name="Libourel C."/>
            <person name="Otte J."/>
            <person name="Skaloud P."/>
            <person name="Haon M."/>
            <person name="Grisel S."/>
            <person name="Petersen M."/>
            <person name="Berrin J.G."/>
            <person name="Delaux P.M."/>
            <person name="Dal Grande F."/>
            <person name="Keller J."/>
        </authorList>
    </citation>
    <scope>NUCLEOTIDE SEQUENCE [LARGE SCALE GENOMIC DNA]</scope>
    <source>
        <strain evidence="14 15">SAG 2043</strain>
    </source>
</reference>
<keyword evidence="7 11" id="KW-0210">Decarboxylase</keyword>
<dbReference type="AlphaFoldDB" id="A0AAW1QRK9"/>
<comment type="subcellular location">
    <subcellularLocation>
        <location evidence="2">Plastid</location>
        <location evidence="2">Chloroplast</location>
    </subcellularLocation>
</comment>
<organism evidence="14 15">
    <name type="scientific">[Myrmecia] bisecta</name>
    <dbReference type="NCBI Taxonomy" id="41462"/>
    <lineage>
        <taxon>Eukaryota</taxon>
        <taxon>Viridiplantae</taxon>
        <taxon>Chlorophyta</taxon>
        <taxon>core chlorophytes</taxon>
        <taxon>Trebouxiophyceae</taxon>
        <taxon>Trebouxiales</taxon>
        <taxon>Trebouxiaceae</taxon>
        <taxon>Myrmecia</taxon>
    </lineage>
</organism>
<evidence type="ECO:0000259" key="13">
    <source>
        <dbReference type="PROSITE" id="PS00906"/>
    </source>
</evidence>
<evidence type="ECO:0000256" key="2">
    <source>
        <dbReference type="ARBA" id="ARBA00004229"/>
    </source>
</evidence>
<dbReference type="InterPro" id="IPR006361">
    <property type="entry name" value="Uroporphyrinogen_deCO2ase_HemE"/>
</dbReference>
<dbReference type="Pfam" id="PF01208">
    <property type="entry name" value="URO-D"/>
    <property type="match status" value="1"/>
</dbReference>
<evidence type="ECO:0000313" key="14">
    <source>
        <dbReference type="EMBL" id="KAK9823843.1"/>
    </source>
</evidence>
<comment type="similarity">
    <text evidence="4 12">Belongs to the uroporphyrinogen decarboxylase family.</text>
</comment>
<dbReference type="PANTHER" id="PTHR21091">
    <property type="entry name" value="METHYLTETRAHYDROFOLATE:HOMOCYSTEINE METHYLTRANSFERASE RELATED"/>
    <property type="match status" value="1"/>
</dbReference>
<dbReference type="InterPro" id="IPR000257">
    <property type="entry name" value="Uroporphyrinogen_deCOase"/>
</dbReference>
<dbReference type="GO" id="GO:0009507">
    <property type="term" value="C:chloroplast"/>
    <property type="evidence" value="ECO:0007669"/>
    <property type="project" value="UniProtKB-SubCell"/>
</dbReference>
<dbReference type="Gene3D" id="3.20.20.210">
    <property type="match status" value="1"/>
</dbReference>
<keyword evidence="9 11" id="KW-0627">Porphyrin biosynthesis</keyword>
<comment type="function">
    <text evidence="1">Catalyzes the decarboxylation of four acetate groups of uroporphyrinogen-III to yield coproporphyrinogen-III.</text>
</comment>
<comment type="subunit">
    <text evidence="5">Homodimer.</text>
</comment>
<evidence type="ECO:0000256" key="9">
    <source>
        <dbReference type="ARBA" id="ARBA00023244"/>
    </source>
</evidence>
<dbReference type="GO" id="GO:0006779">
    <property type="term" value="P:porphyrin-containing compound biosynthetic process"/>
    <property type="evidence" value="ECO:0007669"/>
    <property type="project" value="UniProtKB-KW"/>
</dbReference>
<comment type="pathway">
    <text evidence="3 11">Porphyrin-containing compound metabolism; protoporphyrin-IX biosynthesis; coproporphyrinogen-III from 5-aminolevulinate: step 4/4.</text>
</comment>
<dbReference type="InterPro" id="IPR038071">
    <property type="entry name" value="UROD/MetE-like_sf"/>
</dbReference>
<keyword evidence="15" id="KW-1185">Reference proteome</keyword>
<dbReference type="GO" id="GO:0004853">
    <property type="term" value="F:uroporphyrinogen decarboxylase activity"/>
    <property type="evidence" value="ECO:0007669"/>
    <property type="project" value="UniProtKB-EC"/>
</dbReference>
<evidence type="ECO:0000256" key="6">
    <source>
        <dbReference type="ARBA" id="ARBA00012288"/>
    </source>
</evidence>
<protein>
    <recommendedName>
        <fullName evidence="6 11">Uroporphyrinogen decarboxylase</fullName>
        <ecNumber evidence="6 11">4.1.1.37</ecNumber>
    </recommendedName>
</protein>
<evidence type="ECO:0000256" key="5">
    <source>
        <dbReference type="ARBA" id="ARBA00011738"/>
    </source>
</evidence>
<evidence type="ECO:0000256" key="3">
    <source>
        <dbReference type="ARBA" id="ARBA00004804"/>
    </source>
</evidence>
<sequence>MCKRPFPARQCCIRSLQAASASQDPLLLRVARGEKAERTPVWLMRQAGRYMKDFRKYSDVMMFRDRSESAEVAIELSLQPWRAFQPDGVIMFSDILTPLPALGIEFDVIRNKGPKIESPIRSMEQVTALTPLADPDSSLPFIRQTLSSLRAEVGSAATVLGFIGAPWTLAAYAMEGGASKTISKTKSIMWHNPEIAHALLTHITDAMIVYVCHQIDCGAQVVQLFDSWAHHLTPQQYTEFSLPYAQRVITAVTAKHPDTPLIFHANGGTGKLEFMGEMSRTADVIGLDHHVDMAIARKTLGADVKVQGNVDPIVLLGNEEVIRRDVQRCLQQAGPQGHILNVGHGVDQQTPEENVKLFCDLARESASVFEGRTLVAA</sequence>
<comment type="caution">
    <text evidence="14">The sequence shown here is derived from an EMBL/GenBank/DDBJ whole genome shotgun (WGS) entry which is preliminary data.</text>
</comment>
<dbReference type="PANTHER" id="PTHR21091:SF174">
    <property type="entry name" value="UROPORPHYRINOGEN DECARBOXYLASE"/>
    <property type="match status" value="1"/>
</dbReference>
<evidence type="ECO:0000256" key="8">
    <source>
        <dbReference type="ARBA" id="ARBA00023239"/>
    </source>
</evidence>
<comment type="catalytic activity">
    <reaction evidence="10 11">
        <text>uroporphyrinogen III + 4 H(+) = coproporphyrinogen III + 4 CO2</text>
        <dbReference type="Rhea" id="RHEA:19865"/>
        <dbReference type="ChEBI" id="CHEBI:15378"/>
        <dbReference type="ChEBI" id="CHEBI:16526"/>
        <dbReference type="ChEBI" id="CHEBI:57308"/>
        <dbReference type="ChEBI" id="CHEBI:57309"/>
        <dbReference type="EC" id="4.1.1.37"/>
    </reaction>
</comment>
<feature type="domain" description="Uroporphyrinogen decarboxylase (URO-D)" evidence="13">
    <location>
        <begin position="40"/>
        <end position="49"/>
    </location>
</feature>
<proteinExistence type="inferred from homology"/>
<dbReference type="CDD" id="cd00717">
    <property type="entry name" value="URO-D"/>
    <property type="match status" value="1"/>
</dbReference>
<gene>
    <name evidence="14" type="ORF">WJX72_005874</name>
</gene>
<dbReference type="EC" id="4.1.1.37" evidence="6 11"/>
<evidence type="ECO:0000256" key="11">
    <source>
        <dbReference type="RuleBase" id="RU000554"/>
    </source>
</evidence>